<proteinExistence type="predicted"/>
<feature type="domain" description="BED-type" evidence="6">
    <location>
        <begin position="29"/>
        <end position="87"/>
    </location>
</feature>
<feature type="compositionally biased region" description="Low complexity" evidence="5">
    <location>
        <begin position="1"/>
        <end position="13"/>
    </location>
</feature>
<dbReference type="OrthoDB" id="2443898at2759"/>
<evidence type="ECO:0000256" key="1">
    <source>
        <dbReference type="ARBA" id="ARBA00022723"/>
    </source>
</evidence>
<evidence type="ECO:0000256" key="3">
    <source>
        <dbReference type="ARBA" id="ARBA00022833"/>
    </source>
</evidence>
<dbReference type="InterPro" id="IPR003656">
    <property type="entry name" value="Znf_BED"/>
</dbReference>
<feature type="non-terminal residue" evidence="7">
    <location>
        <position position="137"/>
    </location>
</feature>
<keyword evidence="2 4" id="KW-0863">Zinc-finger</keyword>
<keyword evidence="3" id="KW-0862">Zinc</keyword>
<organism evidence="7 8">
    <name type="scientific">Diversispora eburnea</name>
    <dbReference type="NCBI Taxonomy" id="1213867"/>
    <lineage>
        <taxon>Eukaryota</taxon>
        <taxon>Fungi</taxon>
        <taxon>Fungi incertae sedis</taxon>
        <taxon>Mucoromycota</taxon>
        <taxon>Glomeromycotina</taxon>
        <taxon>Glomeromycetes</taxon>
        <taxon>Diversisporales</taxon>
        <taxon>Diversisporaceae</taxon>
        <taxon>Diversispora</taxon>
    </lineage>
</organism>
<keyword evidence="1" id="KW-0479">Metal-binding</keyword>
<keyword evidence="8" id="KW-1185">Reference proteome</keyword>
<evidence type="ECO:0000256" key="4">
    <source>
        <dbReference type="PROSITE-ProRule" id="PRU00027"/>
    </source>
</evidence>
<feature type="compositionally biased region" description="Basic residues" evidence="5">
    <location>
        <begin position="14"/>
        <end position="24"/>
    </location>
</feature>
<evidence type="ECO:0000259" key="6">
    <source>
        <dbReference type="PROSITE" id="PS50808"/>
    </source>
</evidence>
<gene>
    <name evidence="7" type="ORF">DEBURN_LOCUS10789</name>
</gene>
<feature type="region of interest" description="Disordered" evidence="5">
    <location>
        <begin position="1"/>
        <end position="24"/>
    </location>
</feature>
<comment type="caution">
    <text evidence="7">The sequence shown here is derived from an EMBL/GenBank/DDBJ whole genome shotgun (WGS) entry which is preliminary data.</text>
</comment>
<dbReference type="EMBL" id="CAJVPK010003827">
    <property type="protein sequence ID" value="CAG8631340.1"/>
    <property type="molecule type" value="Genomic_DNA"/>
</dbReference>
<dbReference type="Proteomes" id="UP000789706">
    <property type="component" value="Unassembled WGS sequence"/>
</dbReference>
<protein>
    <submittedName>
        <fullName evidence="7">7967_t:CDS:1</fullName>
    </submittedName>
</protein>
<reference evidence="7" key="1">
    <citation type="submission" date="2021-06" db="EMBL/GenBank/DDBJ databases">
        <authorList>
            <person name="Kallberg Y."/>
            <person name="Tangrot J."/>
            <person name="Rosling A."/>
        </authorList>
    </citation>
    <scope>NUCLEOTIDE SEQUENCE</scope>
    <source>
        <strain evidence="7">AZ414A</strain>
    </source>
</reference>
<evidence type="ECO:0000313" key="8">
    <source>
        <dbReference type="Proteomes" id="UP000789706"/>
    </source>
</evidence>
<evidence type="ECO:0000256" key="2">
    <source>
        <dbReference type="ARBA" id="ARBA00022771"/>
    </source>
</evidence>
<evidence type="ECO:0000313" key="7">
    <source>
        <dbReference type="EMBL" id="CAG8631340.1"/>
    </source>
</evidence>
<dbReference type="GO" id="GO:0008270">
    <property type="term" value="F:zinc ion binding"/>
    <property type="evidence" value="ECO:0007669"/>
    <property type="project" value="UniProtKB-KW"/>
</dbReference>
<name>A0A9N9D831_9GLOM</name>
<dbReference type="AlphaFoldDB" id="A0A9N9D831"/>
<sequence>MSESSSENNSSPSHPKRKRKAISRNKVRRKFSSIWNYFIAGKIVGGGHYEAICKFCNKNWKHGIPKKMVAHICNECTKVHASIRKTVLTKFVKKYNSIPTNETEEEIKIPKLSSSTSNIQEFFENVNLPEGRKKEIN</sequence>
<dbReference type="PROSITE" id="PS50808">
    <property type="entry name" value="ZF_BED"/>
    <property type="match status" value="1"/>
</dbReference>
<evidence type="ECO:0000256" key="5">
    <source>
        <dbReference type="SAM" id="MobiDB-lite"/>
    </source>
</evidence>
<accession>A0A9N9D831</accession>
<dbReference type="GO" id="GO:0003677">
    <property type="term" value="F:DNA binding"/>
    <property type="evidence" value="ECO:0007669"/>
    <property type="project" value="InterPro"/>
</dbReference>